<dbReference type="InParanoid" id="Q0U1X3"/>
<dbReference type="GeneID" id="5981261"/>
<dbReference type="KEGG" id="pno:SNOG_14141"/>
<organism evidence="1 2">
    <name type="scientific">Phaeosphaeria nodorum (strain SN15 / ATCC MYA-4574 / FGSC 10173)</name>
    <name type="common">Glume blotch fungus</name>
    <name type="synonym">Parastagonospora nodorum</name>
    <dbReference type="NCBI Taxonomy" id="321614"/>
    <lineage>
        <taxon>Eukaryota</taxon>
        <taxon>Fungi</taxon>
        <taxon>Dikarya</taxon>
        <taxon>Ascomycota</taxon>
        <taxon>Pezizomycotina</taxon>
        <taxon>Dothideomycetes</taxon>
        <taxon>Pleosporomycetidae</taxon>
        <taxon>Pleosporales</taxon>
        <taxon>Pleosporineae</taxon>
        <taxon>Phaeosphaeriaceae</taxon>
        <taxon>Parastagonospora</taxon>
    </lineage>
</organism>
<name>Q0U1X3_PHANO</name>
<dbReference type="STRING" id="321614.Q0U1X3"/>
<evidence type="ECO:0008006" key="3">
    <source>
        <dbReference type="Google" id="ProtNLM"/>
    </source>
</evidence>
<dbReference type="Proteomes" id="UP000001055">
    <property type="component" value="Unassembled WGS sequence"/>
</dbReference>
<dbReference type="AlphaFoldDB" id="Q0U1X3"/>
<dbReference type="VEuPathDB" id="FungiDB:JI435_441540"/>
<dbReference type="EMBL" id="CH445354">
    <property type="protein sequence ID" value="EAT78378.1"/>
    <property type="molecule type" value="Genomic_DNA"/>
</dbReference>
<dbReference type="PANTHER" id="PTHR47332">
    <property type="entry name" value="SET DOMAIN-CONTAINING PROTEIN 5"/>
    <property type="match status" value="1"/>
</dbReference>
<proteinExistence type="predicted"/>
<reference evidence="2" key="1">
    <citation type="journal article" date="2007" name="Plant Cell">
        <title>Dothideomycete-plant interactions illuminated by genome sequencing and EST analysis of the wheat pathogen Stagonospora nodorum.</title>
        <authorList>
            <person name="Hane J.K."/>
            <person name="Lowe R.G."/>
            <person name="Solomon P.S."/>
            <person name="Tan K.C."/>
            <person name="Schoch C.L."/>
            <person name="Spatafora J.W."/>
            <person name="Crous P.W."/>
            <person name="Kodira C."/>
            <person name="Birren B.W."/>
            <person name="Galagan J.E."/>
            <person name="Torriani S.F."/>
            <person name="McDonald B.A."/>
            <person name="Oliver R.P."/>
        </authorList>
    </citation>
    <scope>NUCLEOTIDE SEQUENCE [LARGE SCALE GENOMIC DNA]</scope>
    <source>
        <strain evidence="2">SN15 / ATCC MYA-4574 / FGSC 10173</strain>
    </source>
</reference>
<protein>
    <recommendedName>
        <fullName evidence="3">SET domain-containing protein</fullName>
    </recommendedName>
</protein>
<dbReference type="InterPro" id="IPR046341">
    <property type="entry name" value="SET_dom_sf"/>
</dbReference>
<sequence>MRRSMKALPSGLETKFQKLMGHSDDDPVNGRIRANGFGVKINGYEHLAEETLSHYVHAVRTIYPGEEITISYIFNDHKQARLSEELGDWNFNTETLTSLHQQENLQTDIGRAYKHAAKVYGGYGKKYEAMKYARLAVEMLYLSKGFSHLDFKKKKKEMANNRDGMNHEASSFSS</sequence>
<accession>Q0U1X3</accession>
<dbReference type="SUPFAM" id="SSF82199">
    <property type="entry name" value="SET domain"/>
    <property type="match status" value="1"/>
</dbReference>
<dbReference type="InterPro" id="IPR053185">
    <property type="entry name" value="SET_domain_protein"/>
</dbReference>
<dbReference type="RefSeq" id="XP_001804338.1">
    <property type="nucleotide sequence ID" value="XM_001804286.1"/>
</dbReference>
<gene>
    <name evidence="1" type="ORF">SNOG_14141</name>
</gene>
<dbReference type="GO" id="GO:0016279">
    <property type="term" value="F:protein-lysine N-methyltransferase activity"/>
    <property type="evidence" value="ECO:0000318"/>
    <property type="project" value="GO_Central"/>
</dbReference>
<evidence type="ECO:0000313" key="1">
    <source>
        <dbReference type="EMBL" id="EAT78378.1"/>
    </source>
</evidence>
<dbReference type="GO" id="GO:0042054">
    <property type="term" value="F:histone methyltransferase activity"/>
    <property type="evidence" value="ECO:0000318"/>
    <property type="project" value="GO_Central"/>
</dbReference>
<dbReference type="PANTHER" id="PTHR47332:SF6">
    <property type="entry name" value="SET DOMAIN-CONTAINING PROTEIN"/>
    <property type="match status" value="1"/>
</dbReference>
<evidence type="ECO:0000313" key="2">
    <source>
        <dbReference type="Proteomes" id="UP000001055"/>
    </source>
</evidence>